<evidence type="ECO:0000313" key="2">
    <source>
        <dbReference type="Proteomes" id="UP000199451"/>
    </source>
</evidence>
<proteinExistence type="predicted"/>
<dbReference type="Proteomes" id="UP000199451">
    <property type="component" value="Unassembled WGS sequence"/>
</dbReference>
<dbReference type="STRING" id="660521.SAMN04487949_1965"/>
<accession>A0A1G9TYM7</accession>
<dbReference type="EMBL" id="FNHL01000002">
    <property type="protein sequence ID" value="SDM52701.1"/>
    <property type="molecule type" value="Genomic_DNA"/>
</dbReference>
<protein>
    <submittedName>
        <fullName evidence="1">Uncharacterized protein</fullName>
    </submittedName>
</protein>
<dbReference type="AlphaFoldDB" id="A0A1G9TYM7"/>
<evidence type="ECO:0000313" key="1">
    <source>
        <dbReference type="EMBL" id="SDM52701.1"/>
    </source>
</evidence>
<dbReference type="RefSeq" id="WP_089697645.1">
    <property type="nucleotide sequence ID" value="NZ_FNHL01000002.1"/>
</dbReference>
<sequence>MDEDLSYRDTAIRALGADRHDTAADSYARAAYAELAGLQGRRRDVYDPETATWVGYPLGAFFLAAVCHRVDGADDRARNRAGQGIMVAGDHRDHLLDDPVAEAACHEWVGDFRTVAGDDDKARAAYDRAESGYEEAAPDDPVSWTTEPLLQAGTDTVLQLSRPDDVQWDDLHGSAPQQALTHRVRFKRSRLASMVAKRVDDGKLHAPRGSTEYGVGQFKCPDCGSSDVNYVADTVLCLRCDTPVDGR</sequence>
<dbReference type="OrthoDB" id="236676at2157"/>
<organism evidence="1 2">
    <name type="scientific">Halogranum gelatinilyticum</name>
    <dbReference type="NCBI Taxonomy" id="660521"/>
    <lineage>
        <taxon>Archaea</taxon>
        <taxon>Methanobacteriati</taxon>
        <taxon>Methanobacteriota</taxon>
        <taxon>Stenosarchaea group</taxon>
        <taxon>Halobacteria</taxon>
        <taxon>Halobacteriales</taxon>
        <taxon>Haloferacaceae</taxon>
    </lineage>
</organism>
<name>A0A1G9TYM7_9EURY</name>
<gene>
    <name evidence="1" type="ORF">SAMN04487949_1965</name>
</gene>
<keyword evidence="2" id="KW-1185">Reference proteome</keyword>
<reference evidence="2" key="1">
    <citation type="submission" date="2016-10" db="EMBL/GenBank/DDBJ databases">
        <authorList>
            <person name="Varghese N."/>
            <person name="Submissions S."/>
        </authorList>
    </citation>
    <scope>NUCLEOTIDE SEQUENCE [LARGE SCALE GENOMIC DNA]</scope>
    <source>
        <strain evidence="2">CGMCC 1.10119</strain>
    </source>
</reference>